<dbReference type="InterPro" id="IPR052913">
    <property type="entry name" value="Glycopeptide_resist_protein"/>
</dbReference>
<accession>A0A317ECF2</accession>
<dbReference type="Proteomes" id="UP000246077">
    <property type="component" value="Unassembled WGS sequence"/>
</dbReference>
<dbReference type="PANTHER" id="PTHR35788">
    <property type="entry name" value="EXPORTED PROTEIN-RELATED"/>
    <property type="match status" value="1"/>
</dbReference>
<evidence type="ECO:0008006" key="3">
    <source>
        <dbReference type="Google" id="ProtNLM"/>
    </source>
</evidence>
<dbReference type="AlphaFoldDB" id="A0A317ECF2"/>
<organism evidence="1 2">
    <name type="scientific">Zavarzinia compransoris</name>
    <dbReference type="NCBI Taxonomy" id="1264899"/>
    <lineage>
        <taxon>Bacteria</taxon>
        <taxon>Pseudomonadati</taxon>
        <taxon>Pseudomonadota</taxon>
        <taxon>Alphaproteobacteria</taxon>
        <taxon>Rhodospirillales</taxon>
        <taxon>Zavarziniaceae</taxon>
        <taxon>Zavarzinia</taxon>
    </lineage>
</organism>
<reference evidence="2" key="1">
    <citation type="submission" date="2018-05" db="EMBL/GenBank/DDBJ databases">
        <title>Zavarzinia sp. HR-AS.</title>
        <authorList>
            <person name="Lee Y."/>
            <person name="Jeon C.O."/>
        </authorList>
    </citation>
    <scope>NUCLEOTIDE SEQUENCE [LARGE SCALE GENOMIC DNA]</scope>
    <source>
        <strain evidence="2">DSM 1231</strain>
    </source>
</reference>
<dbReference type="OrthoDB" id="9797191at2"/>
<protein>
    <recommendedName>
        <fullName evidence="3">Vancomycin resistance protein</fullName>
    </recommendedName>
</protein>
<dbReference type="InterPro" id="IPR007391">
    <property type="entry name" value="Vancomycin_resist_VanW"/>
</dbReference>
<keyword evidence="2" id="KW-1185">Reference proteome</keyword>
<dbReference type="EMBL" id="QGLF01000001">
    <property type="protein sequence ID" value="PWR23956.1"/>
    <property type="molecule type" value="Genomic_DNA"/>
</dbReference>
<sequence>MEPAMAAFDLTPEAAFTPAARLEFWLKSRLLMLARLLRDGLRPPGFASRRVRFRGEAAPLCEIRTPLYAEVDPAEATLQLGKVENLRVVARRLDGLVIRRGQVFGFWHQVGRPSRGRGFVPGRELRHGCIIPTIAGGICQMSNSLHHVARTAGMAILERHSHTSPVPGAAFPPGEDATVFWNYIDLRFRAPADVVLHARLTATELVVGLGRLP</sequence>
<evidence type="ECO:0000313" key="1">
    <source>
        <dbReference type="EMBL" id="PWR23956.1"/>
    </source>
</evidence>
<comment type="caution">
    <text evidence="1">The sequence shown here is derived from an EMBL/GenBank/DDBJ whole genome shotgun (WGS) entry which is preliminary data.</text>
</comment>
<proteinExistence type="predicted"/>
<evidence type="ECO:0000313" key="2">
    <source>
        <dbReference type="Proteomes" id="UP000246077"/>
    </source>
</evidence>
<gene>
    <name evidence="1" type="ORF">DKG75_05250</name>
</gene>
<name>A0A317ECF2_9PROT</name>
<dbReference type="PANTHER" id="PTHR35788:SF1">
    <property type="entry name" value="EXPORTED PROTEIN"/>
    <property type="match status" value="1"/>
</dbReference>
<dbReference type="Pfam" id="PF04294">
    <property type="entry name" value="VanW"/>
    <property type="match status" value="1"/>
</dbReference>